<dbReference type="EMBL" id="UINC01000934">
    <property type="protein sequence ID" value="SUZ64442.1"/>
    <property type="molecule type" value="Genomic_DNA"/>
</dbReference>
<keyword evidence="3" id="KW-0472">Membrane</keyword>
<name>A0A381PBT2_9ZZZZ</name>
<keyword evidence="2" id="KW-0732">Signal</keyword>
<reference evidence="6" key="1">
    <citation type="submission" date="2018-05" db="EMBL/GenBank/DDBJ databases">
        <authorList>
            <person name="Lanie J.A."/>
            <person name="Ng W.-L."/>
            <person name="Kazmierczak K.M."/>
            <person name="Andrzejewski T.M."/>
            <person name="Davidsen T.M."/>
            <person name="Wayne K.J."/>
            <person name="Tettelin H."/>
            <person name="Glass J.I."/>
            <person name="Rusch D."/>
            <person name="Podicherti R."/>
            <person name="Tsui H.-C.T."/>
            <person name="Winkler M.E."/>
        </authorList>
    </citation>
    <scope>NUCLEOTIDE SEQUENCE</scope>
</reference>
<dbReference type="Pfam" id="PF07980">
    <property type="entry name" value="SusD_RagB"/>
    <property type="match status" value="1"/>
</dbReference>
<dbReference type="GO" id="GO:0009279">
    <property type="term" value="C:cell outer membrane"/>
    <property type="evidence" value="ECO:0007669"/>
    <property type="project" value="UniProtKB-SubCell"/>
</dbReference>
<evidence type="ECO:0000256" key="4">
    <source>
        <dbReference type="ARBA" id="ARBA00023237"/>
    </source>
</evidence>
<evidence type="ECO:0000256" key="2">
    <source>
        <dbReference type="ARBA" id="ARBA00022729"/>
    </source>
</evidence>
<evidence type="ECO:0000259" key="5">
    <source>
        <dbReference type="Pfam" id="PF07980"/>
    </source>
</evidence>
<sequence length="479" mass="51805">MVTESLRVHEQIREHFSMNFIKRGPRGVVVAGLLMVLFSGCDNFFDVENPASLLDDDLNRPELLATLSHTPEANIAGDVSSLSQRSALLADEMLHPSTQLENVDAMQGNRLAASSAVEGHWRGLAQSRWLSDEVASKLASAGGDPVGLAKAYFFGGLARILMADHYNVIVYDENDMPRSPISVISDAISQFEKAASSASGSDANLQAAALGMTARGYRSLYFEEKHLKGNTDLSFMNQAETAARNALSASGNYNQALQFGAPGGSNSNAFLGGPNGGVNRFDGSVYLFLPDPVTGNWDPRIPHSVGNVAEATEDMGSEFGLTAVNLKYPEANSEFPMSRAAEAMLIIAEARLLAGDLTGAVDYINQVRAAARTRVAATGYAGGASRGWPPSATTISDLQDFASTDSDAIYAQLKHERQAEFWLELHRWQDMRYYEIVPARWLAPNVAAGMHLRWPPAPEEIAQNENLTIAMTRSVYLGN</sequence>
<feature type="domain" description="RagB/SusD" evidence="5">
    <location>
        <begin position="331"/>
        <end position="453"/>
    </location>
</feature>
<comment type="subcellular location">
    <subcellularLocation>
        <location evidence="1">Cell outer membrane</location>
    </subcellularLocation>
</comment>
<gene>
    <name evidence="6" type="ORF">METZ01_LOCUS17296</name>
</gene>
<dbReference type="InterPro" id="IPR012944">
    <property type="entry name" value="SusD_RagB_dom"/>
</dbReference>
<organism evidence="6">
    <name type="scientific">marine metagenome</name>
    <dbReference type="NCBI Taxonomy" id="408172"/>
    <lineage>
        <taxon>unclassified sequences</taxon>
        <taxon>metagenomes</taxon>
        <taxon>ecological metagenomes</taxon>
    </lineage>
</organism>
<dbReference type="InterPro" id="IPR011990">
    <property type="entry name" value="TPR-like_helical_dom_sf"/>
</dbReference>
<dbReference type="AlphaFoldDB" id="A0A381PBT2"/>
<evidence type="ECO:0000256" key="3">
    <source>
        <dbReference type="ARBA" id="ARBA00023136"/>
    </source>
</evidence>
<dbReference type="SUPFAM" id="SSF48452">
    <property type="entry name" value="TPR-like"/>
    <property type="match status" value="1"/>
</dbReference>
<evidence type="ECO:0000256" key="1">
    <source>
        <dbReference type="ARBA" id="ARBA00004442"/>
    </source>
</evidence>
<protein>
    <recommendedName>
        <fullName evidence="5">RagB/SusD domain-containing protein</fullName>
    </recommendedName>
</protein>
<accession>A0A381PBT2</accession>
<dbReference type="Gene3D" id="1.25.40.390">
    <property type="match status" value="1"/>
</dbReference>
<proteinExistence type="predicted"/>
<keyword evidence="4" id="KW-0998">Cell outer membrane</keyword>
<evidence type="ECO:0000313" key="6">
    <source>
        <dbReference type="EMBL" id="SUZ64442.1"/>
    </source>
</evidence>